<gene>
    <name evidence="2" type="ORF">V6N12_036821</name>
</gene>
<keyword evidence="3" id="KW-1185">Reference proteome</keyword>
<protein>
    <submittedName>
        <fullName evidence="2">Uncharacterized protein</fullName>
    </submittedName>
</protein>
<evidence type="ECO:0000313" key="3">
    <source>
        <dbReference type="Proteomes" id="UP001472677"/>
    </source>
</evidence>
<dbReference type="EMBL" id="JBBPBM010000080">
    <property type="protein sequence ID" value="KAK8510907.1"/>
    <property type="molecule type" value="Genomic_DNA"/>
</dbReference>
<name>A0ABR2BWH1_9ROSI</name>
<accession>A0ABR2BWH1</accession>
<proteinExistence type="predicted"/>
<reference evidence="2 3" key="1">
    <citation type="journal article" date="2024" name="G3 (Bethesda)">
        <title>Genome assembly of Hibiscus sabdariffa L. provides insights into metabolisms of medicinal natural products.</title>
        <authorList>
            <person name="Kim T."/>
        </authorList>
    </citation>
    <scope>NUCLEOTIDE SEQUENCE [LARGE SCALE GENOMIC DNA]</scope>
    <source>
        <strain evidence="2">TK-2024</strain>
        <tissue evidence="2">Old leaves</tissue>
    </source>
</reference>
<evidence type="ECO:0000313" key="2">
    <source>
        <dbReference type="EMBL" id="KAK8510907.1"/>
    </source>
</evidence>
<dbReference type="Proteomes" id="UP001472677">
    <property type="component" value="Unassembled WGS sequence"/>
</dbReference>
<comment type="caution">
    <text evidence="2">The sequence shown here is derived from an EMBL/GenBank/DDBJ whole genome shotgun (WGS) entry which is preliminary data.</text>
</comment>
<feature type="region of interest" description="Disordered" evidence="1">
    <location>
        <begin position="38"/>
        <end position="77"/>
    </location>
</feature>
<organism evidence="2 3">
    <name type="scientific">Hibiscus sabdariffa</name>
    <name type="common">roselle</name>
    <dbReference type="NCBI Taxonomy" id="183260"/>
    <lineage>
        <taxon>Eukaryota</taxon>
        <taxon>Viridiplantae</taxon>
        <taxon>Streptophyta</taxon>
        <taxon>Embryophyta</taxon>
        <taxon>Tracheophyta</taxon>
        <taxon>Spermatophyta</taxon>
        <taxon>Magnoliopsida</taxon>
        <taxon>eudicotyledons</taxon>
        <taxon>Gunneridae</taxon>
        <taxon>Pentapetalae</taxon>
        <taxon>rosids</taxon>
        <taxon>malvids</taxon>
        <taxon>Malvales</taxon>
        <taxon>Malvaceae</taxon>
        <taxon>Malvoideae</taxon>
        <taxon>Hibiscus</taxon>
    </lineage>
</organism>
<evidence type="ECO:0000256" key="1">
    <source>
        <dbReference type="SAM" id="MobiDB-lite"/>
    </source>
</evidence>
<sequence length="108" mass="11804">MSSSPMDHFLGWRTTLCVPHAHFDPSAQDQRYGSVTPLVDNQVGGLQSGAIGSSQDLDAQNEHERNISPRIDNSNRCRIPTSQDLMDLAGELQSRYVLPVGNHTSSNA</sequence>